<organism evidence="3">
    <name type="scientific">Gongylonema pulchrum</name>
    <dbReference type="NCBI Taxonomy" id="637853"/>
    <lineage>
        <taxon>Eukaryota</taxon>
        <taxon>Metazoa</taxon>
        <taxon>Ecdysozoa</taxon>
        <taxon>Nematoda</taxon>
        <taxon>Chromadorea</taxon>
        <taxon>Rhabditida</taxon>
        <taxon>Spirurina</taxon>
        <taxon>Spiruromorpha</taxon>
        <taxon>Spiruroidea</taxon>
        <taxon>Gongylonematidae</taxon>
        <taxon>Gongylonema</taxon>
    </lineage>
</organism>
<dbReference type="Proteomes" id="UP000271098">
    <property type="component" value="Unassembled WGS sequence"/>
</dbReference>
<name>A0A183EAT4_9BILA</name>
<keyword evidence="2" id="KW-1185">Reference proteome</keyword>
<proteinExistence type="predicted"/>
<reference evidence="1 2" key="2">
    <citation type="submission" date="2018-11" db="EMBL/GenBank/DDBJ databases">
        <authorList>
            <consortium name="Pathogen Informatics"/>
        </authorList>
    </citation>
    <scope>NUCLEOTIDE SEQUENCE [LARGE SCALE GENOMIC DNA]</scope>
</reference>
<dbReference type="WBParaSite" id="GPUH_0001810001-mRNA-1">
    <property type="protein sequence ID" value="GPUH_0001810001-mRNA-1"/>
    <property type="gene ID" value="GPUH_0001810001"/>
</dbReference>
<protein>
    <submittedName>
        <fullName evidence="1 3">Uncharacterized protein</fullName>
    </submittedName>
</protein>
<accession>A0A183EAT4</accession>
<evidence type="ECO:0000313" key="2">
    <source>
        <dbReference type="Proteomes" id="UP000271098"/>
    </source>
</evidence>
<dbReference type="AlphaFoldDB" id="A0A183EAT4"/>
<evidence type="ECO:0000313" key="1">
    <source>
        <dbReference type="EMBL" id="VDN31001.1"/>
    </source>
</evidence>
<dbReference type="EMBL" id="UYRT01086162">
    <property type="protein sequence ID" value="VDN31001.1"/>
    <property type="molecule type" value="Genomic_DNA"/>
</dbReference>
<evidence type="ECO:0000313" key="3">
    <source>
        <dbReference type="WBParaSite" id="GPUH_0001810001-mRNA-1"/>
    </source>
</evidence>
<gene>
    <name evidence="1" type="ORF">GPUH_LOCUS18074</name>
</gene>
<reference evidence="3" key="1">
    <citation type="submission" date="2016-06" db="UniProtKB">
        <authorList>
            <consortium name="WormBaseParasite"/>
        </authorList>
    </citation>
    <scope>IDENTIFICATION</scope>
</reference>
<sequence length="118" mass="12765">MQPARRSRSKRRVPVFIKGALLQRSIAVPLGAFRPAARARSVFLIWPFGGDGFFSVRAGDDVDGEVVDEAPLPDDDFGVLPDEKIADVVQADSVIGPSPDVHVAFIFTDLDSPKSMVT</sequence>